<dbReference type="STRING" id="697281.Mahau_2230"/>
<dbReference type="RefSeq" id="WP_013781828.1">
    <property type="nucleotide sequence ID" value="NC_015520.1"/>
</dbReference>
<sequence>MEWKHVDGENRGKVNFFALSTCIWCRKTKALLNRLGVDYYYIDVDLVTGDDVDKVRNEMGRWNPMLSFPTIIIDDDKVIIGYREQELKEALGYGDK</sequence>
<reference evidence="2 3" key="2">
    <citation type="journal article" date="2011" name="Stand. Genomic Sci.">
        <title>Complete genome sequence of Mahella australiensis type strain (50-1 BON).</title>
        <authorList>
            <person name="Sikorski J."/>
            <person name="Teshima H."/>
            <person name="Nolan M."/>
            <person name="Lucas S."/>
            <person name="Hammon N."/>
            <person name="Deshpande S."/>
            <person name="Cheng J.F."/>
            <person name="Pitluck S."/>
            <person name="Liolios K."/>
            <person name="Pagani I."/>
            <person name="Ivanova N."/>
            <person name="Huntemann M."/>
            <person name="Mavromatis K."/>
            <person name="Ovchinikova G."/>
            <person name="Pati A."/>
            <person name="Tapia R."/>
            <person name="Han C."/>
            <person name="Goodwin L."/>
            <person name="Chen A."/>
            <person name="Palaniappan K."/>
            <person name="Land M."/>
            <person name="Hauser L."/>
            <person name="Ngatchou-Djao O.D."/>
            <person name="Rohde M."/>
            <person name="Pukall R."/>
            <person name="Spring S."/>
            <person name="Abt B."/>
            <person name="Goker M."/>
            <person name="Detter J.C."/>
            <person name="Woyke T."/>
            <person name="Bristow J."/>
            <person name="Markowitz V."/>
            <person name="Hugenholtz P."/>
            <person name="Eisen J.A."/>
            <person name="Kyrpides N.C."/>
            <person name="Klenk H.P."/>
            <person name="Lapidus A."/>
        </authorList>
    </citation>
    <scope>NUCLEOTIDE SEQUENCE [LARGE SCALE GENOMIC DNA]</scope>
    <source>
        <strain evidence="3">DSM 15567 / CIP 107919 / 50-1 BON</strain>
    </source>
</reference>
<evidence type="ECO:0000313" key="3">
    <source>
        <dbReference type="Proteomes" id="UP000008457"/>
    </source>
</evidence>
<keyword evidence="3" id="KW-1185">Reference proteome</keyword>
<name>F4A3E6_MAHA5</name>
<dbReference type="HOGENOM" id="CLU_026126_9_1_9"/>
<dbReference type="Pfam" id="PF00462">
    <property type="entry name" value="Glutaredoxin"/>
    <property type="match status" value="1"/>
</dbReference>
<accession>F4A3E6</accession>
<dbReference type="InterPro" id="IPR036249">
    <property type="entry name" value="Thioredoxin-like_sf"/>
</dbReference>
<dbReference type="eggNOG" id="COG0695">
    <property type="taxonomic scope" value="Bacteria"/>
</dbReference>
<feature type="domain" description="Glutaredoxin" evidence="1">
    <location>
        <begin position="16"/>
        <end position="76"/>
    </location>
</feature>
<dbReference type="Gene3D" id="3.40.30.10">
    <property type="entry name" value="Glutaredoxin"/>
    <property type="match status" value="1"/>
</dbReference>
<dbReference type="AlphaFoldDB" id="F4A3E6"/>
<proteinExistence type="predicted"/>
<dbReference type="InterPro" id="IPR002109">
    <property type="entry name" value="Glutaredoxin"/>
</dbReference>
<evidence type="ECO:0000313" key="2">
    <source>
        <dbReference type="EMBL" id="AEE97401.1"/>
    </source>
</evidence>
<gene>
    <name evidence="2" type="ordered locus">Mahau_2230</name>
</gene>
<dbReference type="CDD" id="cd02976">
    <property type="entry name" value="NrdH"/>
    <property type="match status" value="1"/>
</dbReference>
<dbReference type="Proteomes" id="UP000008457">
    <property type="component" value="Chromosome"/>
</dbReference>
<evidence type="ECO:0000259" key="1">
    <source>
        <dbReference type="Pfam" id="PF00462"/>
    </source>
</evidence>
<dbReference type="SUPFAM" id="SSF52833">
    <property type="entry name" value="Thioredoxin-like"/>
    <property type="match status" value="1"/>
</dbReference>
<protein>
    <submittedName>
        <fullName evidence="2">Glutaredoxin</fullName>
    </submittedName>
</protein>
<dbReference type="PROSITE" id="PS51354">
    <property type="entry name" value="GLUTAREDOXIN_2"/>
    <property type="match status" value="1"/>
</dbReference>
<dbReference type="OrthoDB" id="9795531at2"/>
<dbReference type="EMBL" id="CP002360">
    <property type="protein sequence ID" value="AEE97401.1"/>
    <property type="molecule type" value="Genomic_DNA"/>
</dbReference>
<organism evidence="2 3">
    <name type="scientific">Mahella australiensis (strain DSM 15567 / CIP 107919 / 50-1 BON)</name>
    <dbReference type="NCBI Taxonomy" id="697281"/>
    <lineage>
        <taxon>Bacteria</taxon>
        <taxon>Bacillati</taxon>
        <taxon>Bacillota</taxon>
        <taxon>Clostridia</taxon>
        <taxon>Thermoanaerobacterales</taxon>
        <taxon>Thermoanaerobacterales Family IV. Incertae Sedis</taxon>
        <taxon>Mahella</taxon>
    </lineage>
</organism>
<reference evidence="3" key="1">
    <citation type="submission" date="2010-11" db="EMBL/GenBank/DDBJ databases">
        <title>The complete genome of Mahella australiensis DSM 15567.</title>
        <authorList>
            <consortium name="US DOE Joint Genome Institute (JGI-PGF)"/>
            <person name="Lucas S."/>
            <person name="Copeland A."/>
            <person name="Lapidus A."/>
            <person name="Bruce D."/>
            <person name="Goodwin L."/>
            <person name="Pitluck S."/>
            <person name="Kyrpides N."/>
            <person name="Mavromatis K."/>
            <person name="Pagani I."/>
            <person name="Ivanova N."/>
            <person name="Teshima H."/>
            <person name="Brettin T."/>
            <person name="Detter J.C."/>
            <person name="Han C."/>
            <person name="Tapia R."/>
            <person name="Land M."/>
            <person name="Hauser L."/>
            <person name="Markowitz V."/>
            <person name="Cheng J.-F."/>
            <person name="Hugenholtz P."/>
            <person name="Woyke T."/>
            <person name="Wu D."/>
            <person name="Spring S."/>
            <person name="Pukall R."/>
            <person name="Steenblock K."/>
            <person name="Schneider S."/>
            <person name="Klenk H.-P."/>
            <person name="Eisen J.A."/>
        </authorList>
    </citation>
    <scope>NUCLEOTIDE SEQUENCE [LARGE SCALE GENOMIC DNA]</scope>
    <source>
        <strain evidence="3">DSM 15567 / CIP 107919 / 50-1 BON</strain>
    </source>
</reference>
<dbReference type="KEGG" id="mas:Mahau_2230"/>